<sequence>MKILLLGKNGQVGWELQRALAPLGELIALDRLGFDYLSGDMSDPEAVFNTVLKLQPDIVVNASAYTAVDLAETEKDLANVVNHLAVKKIAEACQQTKAILVHYSTDYVFSGQGDIAFLESDQVDPVNEYGRTKALGEQAIVESGCNYLIFRTSWVYATKGKNFLKTMLNLAQQREELSIISDQMGAPTSAELIADVTAQAIPQISTDHKKSGLYHLVASGETSWFGYANYIFEQAKVLGAELKISKINSIPTTAYPTPAHRPLNSRLCTQKLQQTFKLNLPNWKYGVRRTLTELLINEN</sequence>
<dbReference type="GO" id="GO:0008831">
    <property type="term" value="F:dTDP-4-dehydrorhamnose reductase activity"/>
    <property type="evidence" value="ECO:0007669"/>
    <property type="project" value="UniProtKB-EC"/>
</dbReference>
<dbReference type="GO" id="GO:0005829">
    <property type="term" value="C:cytosol"/>
    <property type="evidence" value="ECO:0007669"/>
    <property type="project" value="TreeGrafter"/>
</dbReference>
<evidence type="ECO:0000259" key="7">
    <source>
        <dbReference type="Pfam" id="PF04321"/>
    </source>
</evidence>
<dbReference type="PANTHER" id="PTHR10491:SF4">
    <property type="entry name" value="METHIONINE ADENOSYLTRANSFERASE 2 SUBUNIT BETA"/>
    <property type="match status" value="1"/>
</dbReference>
<organism evidence="8 9">
    <name type="scientific">Acinetobacter shaoyimingii</name>
    <dbReference type="NCBI Taxonomy" id="2715164"/>
    <lineage>
        <taxon>Bacteria</taxon>
        <taxon>Pseudomonadati</taxon>
        <taxon>Pseudomonadota</taxon>
        <taxon>Gammaproteobacteria</taxon>
        <taxon>Moraxellales</taxon>
        <taxon>Moraxellaceae</taxon>
        <taxon>Acinetobacter</taxon>
    </lineage>
</organism>
<dbReference type="EMBL" id="CP049801">
    <property type="protein sequence ID" value="QIO06853.1"/>
    <property type="molecule type" value="Genomic_DNA"/>
</dbReference>
<dbReference type="UniPathway" id="UPA00281"/>
<dbReference type="GO" id="GO:0009243">
    <property type="term" value="P:O antigen biosynthetic process"/>
    <property type="evidence" value="ECO:0007669"/>
    <property type="project" value="UniProtKB-UniPathway"/>
</dbReference>
<dbReference type="KEGG" id="asha:G8E00_13335"/>
<dbReference type="PANTHER" id="PTHR10491">
    <property type="entry name" value="DTDP-4-DEHYDRORHAMNOSE REDUCTASE"/>
    <property type="match status" value="1"/>
</dbReference>
<comment type="function">
    <text evidence="6">Catalyzes the reduction of dTDP-6-deoxy-L-lyxo-4-hexulose to yield dTDP-L-rhamnose.</text>
</comment>
<dbReference type="CDD" id="cd05254">
    <property type="entry name" value="dTDP_HR_like_SDR_e"/>
    <property type="match status" value="1"/>
</dbReference>
<evidence type="ECO:0000256" key="3">
    <source>
        <dbReference type="ARBA" id="ARBA00012929"/>
    </source>
</evidence>
<accession>A0A6G8RYP2</accession>
<dbReference type="InterPro" id="IPR029903">
    <property type="entry name" value="RmlD-like-bd"/>
</dbReference>
<evidence type="ECO:0000256" key="5">
    <source>
        <dbReference type="ARBA" id="ARBA00048200"/>
    </source>
</evidence>
<evidence type="ECO:0000313" key="9">
    <source>
        <dbReference type="Proteomes" id="UP000502297"/>
    </source>
</evidence>
<dbReference type="InterPro" id="IPR005913">
    <property type="entry name" value="dTDP_dehydrorham_reduct"/>
</dbReference>
<comment type="catalytic activity">
    <reaction evidence="5 6">
        <text>dTDP-beta-L-rhamnose + NADP(+) = dTDP-4-dehydro-beta-L-rhamnose + NADPH + H(+)</text>
        <dbReference type="Rhea" id="RHEA:21796"/>
        <dbReference type="ChEBI" id="CHEBI:15378"/>
        <dbReference type="ChEBI" id="CHEBI:57510"/>
        <dbReference type="ChEBI" id="CHEBI:57783"/>
        <dbReference type="ChEBI" id="CHEBI:58349"/>
        <dbReference type="ChEBI" id="CHEBI:62830"/>
        <dbReference type="EC" id="1.1.1.133"/>
    </reaction>
</comment>
<dbReference type="InterPro" id="IPR036291">
    <property type="entry name" value="NAD(P)-bd_dom_sf"/>
</dbReference>
<dbReference type="RefSeq" id="WP_166225337.1">
    <property type="nucleotide sequence ID" value="NZ_CP049801.1"/>
</dbReference>
<keyword evidence="6 8" id="KW-0560">Oxidoreductase</keyword>
<dbReference type="Gene3D" id="3.90.25.10">
    <property type="entry name" value="UDP-galactose 4-epimerase, domain 1"/>
    <property type="match status" value="1"/>
</dbReference>
<dbReference type="EC" id="1.1.1.133" evidence="3 6"/>
<dbReference type="NCBIfam" id="TIGR01214">
    <property type="entry name" value="rmlD"/>
    <property type="match status" value="1"/>
</dbReference>
<feature type="domain" description="RmlD-like substrate binding" evidence="7">
    <location>
        <begin position="1"/>
        <end position="294"/>
    </location>
</feature>
<dbReference type="Proteomes" id="UP000502297">
    <property type="component" value="Chromosome"/>
</dbReference>
<reference evidence="8 9" key="1">
    <citation type="submission" date="2020-03" db="EMBL/GenBank/DDBJ databases">
        <authorList>
            <person name="Zhu W."/>
        </authorList>
    </citation>
    <scope>NUCLEOTIDE SEQUENCE [LARGE SCALE GENOMIC DNA]</scope>
    <source>
        <strain evidence="8 9">323-1</strain>
    </source>
</reference>
<proteinExistence type="inferred from homology"/>
<evidence type="ECO:0000256" key="2">
    <source>
        <dbReference type="ARBA" id="ARBA00010944"/>
    </source>
</evidence>
<dbReference type="Pfam" id="PF04321">
    <property type="entry name" value="RmlD_sub_bind"/>
    <property type="match status" value="1"/>
</dbReference>
<keyword evidence="9" id="KW-1185">Reference proteome</keyword>
<gene>
    <name evidence="8" type="primary">rfbD</name>
    <name evidence="8" type="ORF">G8E00_13335</name>
</gene>
<dbReference type="GO" id="GO:0019305">
    <property type="term" value="P:dTDP-rhamnose biosynthetic process"/>
    <property type="evidence" value="ECO:0007669"/>
    <property type="project" value="UniProtKB-UniPathway"/>
</dbReference>
<name>A0A6G8RYP2_9GAMM</name>
<dbReference type="NCBIfam" id="NF007440">
    <property type="entry name" value="PRK09987.1"/>
    <property type="match status" value="1"/>
</dbReference>
<keyword evidence="6" id="KW-0521">NADP</keyword>
<comment type="pathway">
    <text evidence="1 6">Carbohydrate biosynthesis; dTDP-L-rhamnose biosynthesis.</text>
</comment>
<protein>
    <recommendedName>
        <fullName evidence="4 6">dTDP-4-dehydrorhamnose reductase</fullName>
        <ecNumber evidence="3 6">1.1.1.133</ecNumber>
    </recommendedName>
</protein>
<evidence type="ECO:0000256" key="1">
    <source>
        <dbReference type="ARBA" id="ARBA00004781"/>
    </source>
</evidence>
<dbReference type="UniPathway" id="UPA00124"/>
<dbReference type="AlphaFoldDB" id="A0A6G8RYP2"/>
<evidence type="ECO:0000313" key="8">
    <source>
        <dbReference type="EMBL" id="QIO06853.1"/>
    </source>
</evidence>
<comment type="similarity">
    <text evidence="2 6">Belongs to the dTDP-4-dehydrorhamnose reductase family.</text>
</comment>
<dbReference type="Gene3D" id="3.40.50.720">
    <property type="entry name" value="NAD(P)-binding Rossmann-like Domain"/>
    <property type="match status" value="1"/>
</dbReference>
<dbReference type="SUPFAM" id="SSF51735">
    <property type="entry name" value="NAD(P)-binding Rossmann-fold domains"/>
    <property type="match status" value="1"/>
</dbReference>
<evidence type="ECO:0000256" key="6">
    <source>
        <dbReference type="RuleBase" id="RU364082"/>
    </source>
</evidence>
<evidence type="ECO:0000256" key="4">
    <source>
        <dbReference type="ARBA" id="ARBA00017099"/>
    </source>
</evidence>
<comment type="cofactor">
    <cofactor evidence="6">
        <name>Mg(2+)</name>
        <dbReference type="ChEBI" id="CHEBI:18420"/>
    </cofactor>
    <text evidence="6">Binds 1 Mg(2+) ion per monomer.</text>
</comment>